<proteinExistence type="predicted"/>
<gene>
    <name evidence="1" type="ORF">NCTC10738_03239</name>
</gene>
<dbReference type="SUPFAM" id="SSF52821">
    <property type="entry name" value="Rhodanese/Cell cycle control phosphatase"/>
    <property type="match status" value="1"/>
</dbReference>
<sequence>MTNSLDFMALVEQARGQVRELSIEEYQQDDGWQLIDVREDHEWLIDRLPLAKHLSRGILERDIAKRFPDKSAALLLYSGGGQRALLAALSLQQLGYRNVASLAGGYRAWCAHELPLVQD</sequence>
<organism evidence="1 2">
    <name type="scientific">Shewanella algae</name>
    <dbReference type="NCBI Taxonomy" id="38313"/>
    <lineage>
        <taxon>Bacteria</taxon>
        <taxon>Pseudomonadati</taxon>
        <taxon>Pseudomonadota</taxon>
        <taxon>Gammaproteobacteria</taxon>
        <taxon>Alteromonadales</taxon>
        <taxon>Shewanellaceae</taxon>
        <taxon>Shewanella</taxon>
    </lineage>
</organism>
<dbReference type="InterPro" id="IPR036873">
    <property type="entry name" value="Rhodanese-like_dom_sf"/>
</dbReference>
<dbReference type="EMBL" id="UGYO01000002">
    <property type="protein sequence ID" value="SUJ00886.1"/>
    <property type="molecule type" value="Genomic_DNA"/>
</dbReference>
<dbReference type="PANTHER" id="PTHR44086:SF10">
    <property type="entry name" value="THIOSULFATE SULFURTRANSFERASE_RHODANESE-LIKE DOMAIN-CONTAINING PROTEIN 3"/>
    <property type="match status" value="1"/>
</dbReference>
<dbReference type="SMART" id="SM00450">
    <property type="entry name" value="RHOD"/>
    <property type="match status" value="1"/>
</dbReference>
<keyword evidence="2" id="KW-1185">Reference proteome</keyword>
<protein>
    <submittedName>
        <fullName evidence="1">Molybdopterin biosynthesis protein MoeB</fullName>
    </submittedName>
</protein>
<dbReference type="InterPro" id="IPR001763">
    <property type="entry name" value="Rhodanese-like_dom"/>
</dbReference>
<accession>A0A380BG46</accession>
<reference evidence="1 2" key="1">
    <citation type="submission" date="2018-06" db="EMBL/GenBank/DDBJ databases">
        <authorList>
            <consortium name="Pathogen Informatics"/>
            <person name="Doyle S."/>
        </authorList>
    </citation>
    <scope>NUCLEOTIDE SEQUENCE [LARGE SCALE GENOMIC DNA]</scope>
    <source>
        <strain evidence="1 2">NCTC10738</strain>
    </source>
</reference>
<evidence type="ECO:0000313" key="2">
    <source>
        <dbReference type="Proteomes" id="UP000254069"/>
    </source>
</evidence>
<dbReference type="Gene3D" id="3.40.250.10">
    <property type="entry name" value="Rhodanese-like domain"/>
    <property type="match status" value="1"/>
</dbReference>
<evidence type="ECO:0000313" key="1">
    <source>
        <dbReference type="EMBL" id="SUJ00886.1"/>
    </source>
</evidence>
<dbReference type="Proteomes" id="UP000254069">
    <property type="component" value="Unassembled WGS sequence"/>
</dbReference>
<dbReference type="CDD" id="cd00158">
    <property type="entry name" value="RHOD"/>
    <property type="match status" value="1"/>
</dbReference>
<dbReference type="Pfam" id="PF00581">
    <property type="entry name" value="Rhodanese"/>
    <property type="match status" value="1"/>
</dbReference>
<dbReference type="PANTHER" id="PTHR44086">
    <property type="entry name" value="THIOSULFATE SULFURTRANSFERASE RDL2, MITOCHONDRIAL-RELATED"/>
    <property type="match status" value="1"/>
</dbReference>
<dbReference type="GeneID" id="93809883"/>
<dbReference type="GO" id="GO:0004792">
    <property type="term" value="F:thiosulfate-cyanide sulfurtransferase activity"/>
    <property type="evidence" value="ECO:0007669"/>
    <property type="project" value="TreeGrafter"/>
</dbReference>
<dbReference type="RefSeq" id="WP_025011476.1">
    <property type="nucleotide sequence ID" value="NZ_CAXOJE010000004.1"/>
</dbReference>
<dbReference type="PROSITE" id="PS50206">
    <property type="entry name" value="RHODANESE_3"/>
    <property type="match status" value="1"/>
</dbReference>
<name>A0A380BG46_9GAMM</name>
<dbReference type="AlphaFoldDB" id="A0A380BG46"/>